<dbReference type="Proteomes" id="UP001556367">
    <property type="component" value="Unassembled WGS sequence"/>
</dbReference>
<feature type="domain" description="Sodium/calcium exchanger membrane region" evidence="9">
    <location>
        <begin position="176"/>
        <end position="343"/>
    </location>
</feature>
<feature type="compositionally biased region" description="Basic residues" evidence="7">
    <location>
        <begin position="583"/>
        <end position="600"/>
    </location>
</feature>
<evidence type="ECO:0000256" key="1">
    <source>
        <dbReference type="ARBA" id="ARBA00004127"/>
    </source>
</evidence>
<feature type="transmembrane region" description="Helical" evidence="8">
    <location>
        <begin position="418"/>
        <end position="440"/>
    </location>
</feature>
<feature type="transmembrane region" description="Helical" evidence="8">
    <location>
        <begin position="172"/>
        <end position="190"/>
    </location>
</feature>
<keyword evidence="5" id="KW-0406">Ion transport</keyword>
<comment type="subcellular location">
    <subcellularLocation>
        <location evidence="1">Endomembrane system</location>
        <topology evidence="1">Multi-pass membrane protein</topology>
    </subcellularLocation>
</comment>
<evidence type="ECO:0000256" key="6">
    <source>
        <dbReference type="ARBA" id="ARBA00023136"/>
    </source>
</evidence>
<feature type="transmembrane region" description="Helical" evidence="8">
    <location>
        <begin position="519"/>
        <end position="539"/>
    </location>
</feature>
<evidence type="ECO:0000256" key="5">
    <source>
        <dbReference type="ARBA" id="ARBA00023065"/>
    </source>
</evidence>
<protein>
    <recommendedName>
        <fullName evidence="9">Sodium/calcium exchanger membrane region domain-containing protein</fullName>
    </recommendedName>
</protein>
<organism evidence="10 11">
    <name type="scientific">Hohenbuehelia grisea</name>
    <dbReference type="NCBI Taxonomy" id="104357"/>
    <lineage>
        <taxon>Eukaryota</taxon>
        <taxon>Fungi</taxon>
        <taxon>Dikarya</taxon>
        <taxon>Basidiomycota</taxon>
        <taxon>Agaricomycotina</taxon>
        <taxon>Agaricomycetes</taxon>
        <taxon>Agaricomycetidae</taxon>
        <taxon>Agaricales</taxon>
        <taxon>Pleurotineae</taxon>
        <taxon>Pleurotaceae</taxon>
        <taxon>Hohenbuehelia</taxon>
    </lineage>
</organism>
<evidence type="ECO:0000256" key="4">
    <source>
        <dbReference type="ARBA" id="ARBA00022989"/>
    </source>
</evidence>
<feature type="transmembrane region" description="Helical" evidence="8">
    <location>
        <begin position="466"/>
        <end position="485"/>
    </location>
</feature>
<dbReference type="EMBL" id="JASNQZ010000012">
    <property type="protein sequence ID" value="KAL0949153.1"/>
    <property type="molecule type" value="Genomic_DNA"/>
</dbReference>
<dbReference type="PANTHER" id="PTHR31503">
    <property type="entry name" value="VACUOLAR CALCIUM ION TRANSPORTER"/>
    <property type="match status" value="1"/>
</dbReference>
<comment type="caution">
    <text evidence="10">The sequence shown here is derived from an EMBL/GenBank/DDBJ whole genome shotgun (WGS) entry which is preliminary data.</text>
</comment>
<sequence length="731" mass="80841">MYSNDYDPYYRQQDPQASSTEPPAPPSEDYWPEPGPSSVPSRPQRPLGSPLRGLDTTTSFNAPTGEHGSGLASEYYNDALPSDTRSRFSPADDAASVQGSFRSDKPVLSMKRASRSIRQRLRVWDRIRGVHKRKVSWAQSGKAIATYSWLNGLLIFIPIAWAVHFTQESTQVSHGIVFGLCFAALIPLSKLLEYGGEQLALYCGQTLGDLIVVTLSNAVEALLAIFLLAHGELKLLQSSVIGVILLRLLLIPGTSFLTGGIHVAAQELHPHITQMNHTLLTLASLALLLPAAFFAALNKAGEDDLRASAQVSIVTDAMRGKFLKVSRGLAVILLIVYICSRYFLHDPPGEVDELHEHENAPAVFKEKAAHIEEEEPDVNPWATILMLLIAVVFMAFTAQFLVESIEPMREKLGIQEEFFGLILLPIVSFSADGILAYVYYVRYLFKSYFGTPYNPGTLAEARAIDLSIQFAIFWLPALVLIGWAVHRPLTLLFDLFEVAVLLGACFLVNYVTADSKTNWAEGAMMVAFYIMIALTAWFYPGQPEIHAMLSTTGVSQAVQDHQALLREHPGVPAYKLTGSAHAPKAKGHPVHKGHKGHKGDHHADGGHNNHAADENHGHPAADSHPAGDNHATESSHPSPTPDNGHKPEQGEKDQKHDGDEHDEHDDHDHEKDHDKHDHDLDEDDGSDKKHRWDDKWEEEDHDDGLDELAELSDKQLSQRLHTLLKLYDVLG</sequence>
<feature type="compositionally biased region" description="Basic and acidic residues" evidence="7">
    <location>
        <begin position="601"/>
        <end position="633"/>
    </location>
</feature>
<feature type="compositionally biased region" description="Basic and acidic residues" evidence="7">
    <location>
        <begin position="643"/>
        <end position="679"/>
    </location>
</feature>
<evidence type="ECO:0000313" key="10">
    <source>
        <dbReference type="EMBL" id="KAL0949153.1"/>
    </source>
</evidence>
<gene>
    <name evidence="10" type="ORF">HGRIS_009234</name>
</gene>
<keyword evidence="4 8" id="KW-1133">Transmembrane helix</keyword>
<feature type="transmembrane region" description="Helical" evidence="8">
    <location>
        <begin position="492"/>
        <end position="513"/>
    </location>
</feature>
<dbReference type="InterPro" id="IPR004837">
    <property type="entry name" value="NaCa_Exmemb"/>
</dbReference>
<keyword evidence="6 8" id="KW-0472">Membrane</keyword>
<proteinExistence type="predicted"/>
<evidence type="ECO:0000256" key="7">
    <source>
        <dbReference type="SAM" id="MobiDB-lite"/>
    </source>
</evidence>
<evidence type="ECO:0000256" key="2">
    <source>
        <dbReference type="ARBA" id="ARBA00022448"/>
    </source>
</evidence>
<feature type="transmembrane region" description="Helical" evidence="8">
    <location>
        <begin position="210"/>
        <end position="229"/>
    </location>
</feature>
<feature type="region of interest" description="Disordered" evidence="7">
    <location>
        <begin position="1"/>
        <end position="76"/>
    </location>
</feature>
<feature type="transmembrane region" description="Helical" evidence="8">
    <location>
        <begin position="328"/>
        <end position="344"/>
    </location>
</feature>
<feature type="transmembrane region" description="Helical" evidence="8">
    <location>
        <begin position="277"/>
        <end position="297"/>
    </location>
</feature>
<feature type="domain" description="Sodium/calcium exchanger membrane region" evidence="9">
    <location>
        <begin position="384"/>
        <end position="537"/>
    </location>
</feature>
<evidence type="ECO:0000256" key="3">
    <source>
        <dbReference type="ARBA" id="ARBA00022692"/>
    </source>
</evidence>
<keyword evidence="2" id="KW-0813">Transport</keyword>
<feature type="transmembrane region" description="Helical" evidence="8">
    <location>
        <begin position="144"/>
        <end position="165"/>
    </location>
</feature>
<reference evidence="11" key="1">
    <citation type="submission" date="2024-06" db="EMBL/GenBank/DDBJ databases">
        <title>Multi-omics analyses provide insights into the biosynthesis of the anticancer antibiotic pleurotin in Hohenbuehelia grisea.</title>
        <authorList>
            <person name="Weaver J.A."/>
            <person name="Alberti F."/>
        </authorList>
    </citation>
    <scope>NUCLEOTIDE SEQUENCE [LARGE SCALE GENOMIC DNA]</scope>
    <source>
        <strain evidence="11">T-177</strain>
    </source>
</reference>
<evidence type="ECO:0000259" key="9">
    <source>
        <dbReference type="Pfam" id="PF01699"/>
    </source>
</evidence>
<dbReference type="InterPro" id="IPR004713">
    <property type="entry name" value="CaH_exchang"/>
</dbReference>
<evidence type="ECO:0000313" key="11">
    <source>
        <dbReference type="Proteomes" id="UP001556367"/>
    </source>
</evidence>
<evidence type="ECO:0000256" key="8">
    <source>
        <dbReference type="SAM" id="Phobius"/>
    </source>
</evidence>
<name>A0ABR3J0X3_9AGAR</name>
<keyword evidence="3 8" id="KW-0812">Transmembrane</keyword>
<feature type="transmembrane region" description="Helical" evidence="8">
    <location>
        <begin position="381"/>
        <end position="402"/>
    </location>
</feature>
<dbReference type="Pfam" id="PF01699">
    <property type="entry name" value="Na_Ca_ex"/>
    <property type="match status" value="2"/>
</dbReference>
<accession>A0ABR3J0X3</accession>
<keyword evidence="11" id="KW-1185">Reference proteome</keyword>
<feature type="transmembrane region" description="Helical" evidence="8">
    <location>
        <begin position="241"/>
        <end position="265"/>
    </location>
</feature>
<dbReference type="PANTHER" id="PTHR31503:SF20">
    <property type="entry name" value="CA(2+)_H(+) EXCHANGER, PUTATIVE (EUROFUNG)-RELATED"/>
    <property type="match status" value="1"/>
</dbReference>
<feature type="region of interest" description="Disordered" evidence="7">
    <location>
        <begin position="573"/>
        <end position="702"/>
    </location>
</feature>